<dbReference type="SUPFAM" id="SSF55073">
    <property type="entry name" value="Nucleotide cyclase"/>
    <property type="match status" value="1"/>
</dbReference>
<dbReference type="EMBL" id="CP022572">
    <property type="protein sequence ID" value="AZU61098.1"/>
    <property type="molecule type" value="Genomic_DNA"/>
</dbReference>
<proteinExistence type="predicted"/>
<organism evidence="2 3">
    <name type="scientific">Neobacillus mesonae</name>
    <dbReference type="NCBI Taxonomy" id="1193713"/>
    <lineage>
        <taxon>Bacteria</taxon>
        <taxon>Bacillati</taxon>
        <taxon>Bacillota</taxon>
        <taxon>Bacilli</taxon>
        <taxon>Bacillales</taxon>
        <taxon>Bacillaceae</taxon>
        <taxon>Neobacillus</taxon>
    </lineage>
</organism>
<name>A0A3Q9QSC7_9BACI</name>
<gene>
    <name evidence="2" type="ORF">CHR53_07430</name>
</gene>
<evidence type="ECO:0000313" key="2">
    <source>
        <dbReference type="EMBL" id="AZU61098.1"/>
    </source>
</evidence>
<keyword evidence="3" id="KW-1185">Reference proteome</keyword>
<dbReference type="Gene3D" id="3.30.70.270">
    <property type="match status" value="1"/>
</dbReference>
<dbReference type="Proteomes" id="UP000282892">
    <property type="component" value="Chromosome"/>
</dbReference>
<dbReference type="KEGG" id="nmk:CHR53_07430"/>
<reference evidence="2 3" key="1">
    <citation type="submission" date="2017-07" db="EMBL/GenBank/DDBJ databases">
        <title>The complete genome sequence of Bacillus mesonae strain H20-5, an efficient strain improving plant abiotic stress resistance.</title>
        <authorList>
            <person name="Kim S.Y."/>
            <person name="Song H."/>
            <person name="Sang M.K."/>
            <person name="Weon H.-Y."/>
            <person name="Song J."/>
        </authorList>
    </citation>
    <scope>NUCLEOTIDE SEQUENCE [LARGE SCALE GENOMIC DNA]</scope>
    <source>
        <strain evidence="2 3">H20-5</strain>
    </source>
</reference>
<dbReference type="InterPro" id="IPR000160">
    <property type="entry name" value="GGDEF_dom"/>
</dbReference>
<dbReference type="AlphaFoldDB" id="A0A3Q9QSC7"/>
<dbReference type="InterPro" id="IPR029787">
    <property type="entry name" value="Nucleotide_cyclase"/>
</dbReference>
<evidence type="ECO:0000313" key="3">
    <source>
        <dbReference type="Proteomes" id="UP000282892"/>
    </source>
</evidence>
<feature type="domain" description="GGDEF" evidence="1">
    <location>
        <begin position="2"/>
        <end position="64"/>
    </location>
</feature>
<accession>A0A3Q9QSC7</accession>
<dbReference type="Pfam" id="PF00990">
    <property type="entry name" value="GGDEF"/>
    <property type="match status" value="1"/>
</dbReference>
<dbReference type="InterPro" id="IPR043128">
    <property type="entry name" value="Rev_trsase/Diguanyl_cyclase"/>
</dbReference>
<sequence length="71" mass="7640">MRAAKQVQAVIQELHIPHNNSKVSSTVTLSIVSTTIIPEALVKPQELIAKADSALYLSKSNGRNTISTVNL</sequence>
<protein>
    <recommendedName>
        <fullName evidence="1">GGDEF domain-containing protein</fullName>
    </recommendedName>
</protein>
<evidence type="ECO:0000259" key="1">
    <source>
        <dbReference type="Pfam" id="PF00990"/>
    </source>
</evidence>
<dbReference type="OrthoDB" id="9759607at2"/>